<evidence type="ECO:0000259" key="10">
    <source>
        <dbReference type="Pfam" id="PF00535"/>
    </source>
</evidence>
<evidence type="ECO:0000256" key="5">
    <source>
        <dbReference type="ARBA" id="ARBA00023136"/>
    </source>
</evidence>
<dbReference type="RefSeq" id="WP_190578148.1">
    <property type="nucleotide sequence ID" value="NZ_CAWPQU010000006.1"/>
</dbReference>
<dbReference type="Proteomes" id="UP000618445">
    <property type="component" value="Unassembled WGS sequence"/>
</dbReference>
<evidence type="ECO:0000256" key="8">
    <source>
        <dbReference type="ARBA" id="ARBA00038120"/>
    </source>
</evidence>
<keyword evidence="2" id="KW-1003">Cell membrane</keyword>
<reference evidence="11 12" key="1">
    <citation type="journal article" date="2020" name="ISME J.">
        <title>Comparative genomics reveals insights into cyanobacterial evolution and habitat adaptation.</title>
        <authorList>
            <person name="Chen M.Y."/>
            <person name="Teng W.K."/>
            <person name="Zhao L."/>
            <person name="Hu C.X."/>
            <person name="Zhou Y.K."/>
            <person name="Han B.P."/>
            <person name="Song L.R."/>
            <person name="Shu W.S."/>
        </authorList>
    </citation>
    <scope>NUCLEOTIDE SEQUENCE [LARGE SCALE GENOMIC DNA]</scope>
    <source>
        <strain evidence="11 12">FACHB-1050</strain>
    </source>
</reference>
<keyword evidence="4" id="KW-0808">Transferase</keyword>
<evidence type="ECO:0000256" key="3">
    <source>
        <dbReference type="ARBA" id="ARBA00022676"/>
    </source>
</evidence>
<dbReference type="InterPro" id="IPR001173">
    <property type="entry name" value="Glyco_trans_2-like"/>
</dbReference>
<evidence type="ECO:0000313" key="12">
    <source>
        <dbReference type="Proteomes" id="UP000618445"/>
    </source>
</evidence>
<name>A0ABR8CCA5_9CYAN</name>
<evidence type="ECO:0000256" key="1">
    <source>
        <dbReference type="ARBA" id="ARBA00004236"/>
    </source>
</evidence>
<comment type="pathway">
    <text evidence="7">Carotenoid biosynthesis; staphyloxanthin biosynthesis; staphyloxanthin from farnesyl diphosphate: step 4/5.</text>
</comment>
<dbReference type="EMBL" id="JACJQY010000014">
    <property type="protein sequence ID" value="MBD2317297.1"/>
    <property type="molecule type" value="Genomic_DNA"/>
</dbReference>
<proteinExistence type="inferred from homology"/>
<comment type="function">
    <text evidence="6">Catalyzes the glycosylation of 4,4'-diaponeurosporenoate, i.e. the esterification of glucose at the C1'' position with the carboxyl group of 4,4'-diaponeurosporenic acid, to form glycosyl-4,4'-diaponeurosporenoate. This is a step in the biosynthesis of staphyloxanthin, an orange pigment present in most staphylococci strains.</text>
</comment>
<dbReference type="Gene3D" id="3.90.550.10">
    <property type="entry name" value="Spore Coat Polysaccharide Biosynthesis Protein SpsA, Chain A"/>
    <property type="match status" value="1"/>
</dbReference>
<dbReference type="InterPro" id="IPR029044">
    <property type="entry name" value="Nucleotide-diphossugar_trans"/>
</dbReference>
<evidence type="ECO:0000256" key="9">
    <source>
        <dbReference type="ARBA" id="ARBA00040345"/>
    </source>
</evidence>
<dbReference type="SUPFAM" id="SSF53448">
    <property type="entry name" value="Nucleotide-diphospho-sugar transferases"/>
    <property type="match status" value="1"/>
</dbReference>
<gene>
    <name evidence="11" type="ORF">H6G05_10630</name>
</gene>
<keyword evidence="3" id="KW-0328">Glycosyltransferase</keyword>
<dbReference type="PANTHER" id="PTHR43646">
    <property type="entry name" value="GLYCOSYLTRANSFERASE"/>
    <property type="match status" value="1"/>
</dbReference>
<evidence type="ECO:0000256" key="6">
    <source>
        <dbReference type="ARBA" id="ARBA00037281"/>
    </source>
</evidence>
<comment type="similarity">
    <text evidence="8">Belongs to the glycosyltransferase 2 family. CrtQ subfamily.</text>
</comment>
<comment type="caution">
    <text evidence="11">The sequence shown here is derived from an EMBL/GenBank/DDBJ whole genome shotgun (WGS) entry which is preliminary data.</text>
</comment>
<dbReference type="PANTHER" id="PTHR43646:SF2">
    <property type="entry name" value="GLYCOSYLTRANSFERASE 2-LIKE DOMAIN-CONTAINING PROTEIN"/>
    <property type="match status" value="1"/>
</dbReference>
<sequence>MRLSIILPCLNEIRHGYLDRILDNLVNQLVPPNCEKEIIAVVSASDDGTDLVLENYAARSPEIQVVRSLAKNRAQRLNDGIAASTGDIILLHHPATLLPEGNALQLIEQSLGSGGDWGAFCHSFDFAHWLLDFTSWYSNNVRVRQKSLVYLDHCPFINRQVLAEIGNVPDLDIFEDTVLSDRLSKFSKPVMAQGKVITSARRFHQRGIYRHAMLNQLLKMCYHFNIDPSRLNRLYEQKASINVKYDEQVK</sequence>
<comment type="subcellular location">
    <subcellularLocation>
        <location evidence="1">Cell membrane</location>
    </subcellularLocation>
</comment>
<evidence type="ECO:0000313" key="11">
    <source>
        <dbReference type="EMBL" id="MBD2317297.1"/>
    </source>
</evidence>
<dbReference type="Pfam" id="PF00535">
    <property type="entry name" value="Glycos_transf_2"/>
    <property type="match status" value="1"/>
</dbReference>
<evidence type="ECO:0000256" key="7">
    <source>
        <dbReference type="ARBA" id="ARBA00037904"/>
    </source>
</evidence>
<keyword evidence="12" id="KW-1185">Reference proteome</keyword>
<evidence type="ECO:0000256" key="2">
    <source>
        <dbReference type="ARBA" id="ARBA00022475"/>
    </source>
</evidence>
<evidence type="ECO:0000256" key="4">
    <source>
        <dbReference type="ARBA" id="ARBA00022679"/>
    </source>
</evidence>
<feature type="domain" description="Glycosyltransferase 2-like" evidence="10">
    <location>
        <begin position="4"/>
        <end position="91"/>
    </location>
</feature>
<keyword evidence="5" id="KW-0472">Membrane</keyword>
<protein>
    <recommendedName>
        <fullName evidence="9">4,4'-diaponeurosporenoate glycosyltransferase</fullName>
    </recommendedName>
</protein>
<accession>A0ABR8CCA5</accession>
<organism evidence="11 12">
    <name type="scientific">Phormidium tenue FACHB-1050</name>
    <dbReference type="NCBI Taxonomy" id="2692857"/>
    <lineage>
        <taxon>Bacteria</taxon>
        <taxon>Bacillati</taxon>
        <taxon>Cyanobacteriota</taxon>
        <taxon>Cyanophyceae</taxon>
        <taxon>Oscillatoriophycideae</taxon>
        <taxon>Oscillatoriales</taxon>
        <taxon>Oscillatoriaceae</taxon>
        <taxon>Phormidium</taxon>
    </lineage>
</organism>